<feature type="region of interest" description="Disordered" evidence="1">
    <location>
        <begin position="26"/>
        <end position="50"/>
    </location>
</feature>
<dbReference type="KEGG" id="hws:RNZ46_05140"/>
<evidence type="ECO:0000313" key="3">
    <source>
        <dbReference type="EMBL" id="WOD44644.1"/>
    </source>
</evidence>
<protein>
    <recommendedName>
        <fullName evidence="5">Lipoprotein</fullName>
    </recommendedName>
</protein>
<gene>
    <name evidence="3" type="ORF">RNZ46_05140</name>
</gene>
<name>A0AA97EQD1_9FLAO</name>
<organism evidence="3 4">
    <name type="scientific">Hwangdonia lutea</name>
    <dbReference type="NCBI Taxonomy" id="3075823"/>
    <lineage>
        <taxon>Bacteria</taxon>
        <taxon>Pseudomonadati</taxon>
        <taxon>Bacteroidota</taxon>
        <taxon>Flavobacteriia</taxon>
        <taxon>Flavobacteriales</taxon>
        <taxon>Flavobacteriaceae</taxon>
        <taxon>Hwangdonia</taxon>
    </lineage>
</organism>
<keyword evidence="4" id="KW-1185">Reference proteome</keyword>
<proteinExistence type="predicted"/>
<dbReference type="PROSITE" id="PS51257">
    <property type="entry name" value="PROKAR_LIPOPROTEIN"/>
    <property type="match status" value="1"/>
</dbReference>
<dbReference type="Proteomes" id="UP001302486">
    <property type="component" value="Chromosome"/>
</dbReference>
<feature type="chain" id="PRO_5041654203" description="Lipoprotein" evidence="2">
    <location>
        <begin position="22"/>
        <end position="50"/>
    </location>
</feature>
<evidence type="ECO:0000256" key="1">
    <source>
        <dbReference type="SAM" id="MobiDB-lite"/>
    </source>
</evidence>
<accession>A0AA97EQD1</accession>
<feature type="compositionally biased region" description="Acidic residues" evidence="1">
    <location>
        <begin position="26"/>
        <end position="38"/>
    </location>
</feature>
<dbReference type="AlphaFoldDB" id="A0AA97EQD1"/>
<dbReference type="EMBL" id="CP136521">
    <property type="protein sequence ID" value="WOD44644.1"/>
    <property type="molecule type" value="Genomic_DNA"/>
</dbReference>
<evidence type="ECO:0008006" key="5">
    <source>
        <dbReference type="Google" id="ProtNLM"/>
    </source>
</evidence>
<keyword evidence="2" id="KW-0732">Signal</keyword>
<reference evidence="4" key="1">
    <citation type="submission" date="2024-06" db="EMBL/GenBank/DDBJ databases">
        <title>Hwangdonia haimaensis gen. nov., sp. nov., a member of the family Flavobacteriaceae isolated from the haima cold seep.</title>
        <authorList>
            <person name="Li J."/>
        </authorList>
    </citation>
    <scope>NUCLEOTIDE SEQUENCE [LARGE SCALE GENOMIC DNA]</scope>
    <source>
        <strain evidence="4">SCSIO 19198</strain>
    </source>
</reference>
<feature type="signal peptide" evidence="2">
    <location>
        <begin position="1"/>
        <end position="21"/>
    </location>
</feature>
<sequence>MKALKITLLLALLLTAFTSCTKQDLNEDDVLNDGDQTEETTPYTGGGVND</sequence>
<dbReference type="RefSeq" id="WP_316984308.1">
    <property type="nucleotide sequence ID" value="NZ_CP136521.1"/>
</dbReference>
<evidence type="ECO:0000313" key="4">
    <source>
        <dbReference type="Proteomes" id="UP001302486"/>
    </source>
</evidence>
<evidence type="ECO:0000256" key="2">
    <source>
        <dbReference type="SAM" id="SignalP"/>
    </source>
</evidence>